<accession>A0A392PY31</accession>
<keyword evidence="2" id="KW-0489">Methyltransferase</keyword>
<dbReference type="AlphaFoldDB" id="A0A392PY31"/>
<evidence type="ECO:0000313" key="3">
    <source>
        <dbReference type="Proteomes" id="UP000265520"/>
    </source>
</evidence>
<sequence length="76" mass="8355">AGTGLLSMMASRAMGGEGTVMACESYLPMVKLMKKVMRLNGMEGRIKVFNKRSDELEVGIDISSRADVLAIYIKKR</sequence>
<dbReference type="EMBL" id="LXQA010099905">
    <property type="protein sequence ID" value="MCI16216.1"/>
    <property type="molecule type" value="Genomic_DNA"/>
</dbReference>
<keyword evidence="1" id="KW-0949">S-adenosyl-L-methionine</keyword>
<dbReference type="Gene3D" id="3.40.50.150">
    <property type="entry name" value="Vaccinia Virus protein VP39"/>
    <property type="match status" value="1"/>
</dbReference>
<dbReference type="InterPro" id="IPR025799">
    <property type="entry name" value="Arg_MeTrfase"/>
</dbReference>
<reference evidence="2 3" key="1">
    <citation type="journal article" date="2018" name="Front. Plant Sci.">
        <title>Red Clover (Trifolium pratense) and Zigzag Clover (T. medium) - A Picture of Genomic Similarities and Differences.</title>
        <authorList>
            <person name="Dluhosova J."/>
            <person name="Istvanek J."/>
            <person name="Nedelnik J."/>
            <person name="Repkova J."/>
        </authorList>
    </citation>
    <scope>NUCLEOTIDE SEQUENCE [LARGE SCALE GENOMIC DNA]</scope>
    <source>
        <strain evidence="3">cv. 10/8</strain>
        <tissue evidence="2">Leaf</tissue>
    </source>
</reference>
<evidence type="ECO:0000313" key="2">
    <source>
        <dbReference type="EMBL" id="MCI16216.1"/>
    </source>
</evidence>
<name>A0A392PY31_9FABA</name>
<feature type="non-terminal residue" evidence="2">
    <location>
        <position position="1"/>
    </location>
</feature>
<dbReference type="GO" id="GO:0016274">
    <property type="term" value="F:protein-arginine N-methyltransferase activity"/>
    <property type="evidence" value="ECO:0007669"/>
    <property type="project" value="InterPro"/>
</dbReference>
<keyword evidence="3" id="KW-1185">Reference proteome</keyword>
<keyword evidence="2" id="KW-0808">Transferase</keyword>
<dbReference type="InterPro" id="IPR029063">
    <property type="entry name" value="SAM-dependent_MTases_sf"/>
</dbReference>
<organism evidence="2 3">
    <name type="scientific">Trifolium medium</name>
    <dbReference type="NCBI Taxonomy" id="97028"/>
    <lineage>
        <taxon>Eukaryota</taxon>
        <taxon>Viridiplantae</taxon>
        <taxon>Streptophyta</taxon>
        <taxon>Embryophyta</taxon>
        <taxon>Tracheophyta</taxon>
        <taxon>Spermatophyta</taxon>
        <taxon>Magnoliopsida</taxon>
        <taxon>eudicotyledons</taxon>
        <taxon>Gunneridae</taxon>
        <taxon>Pentapetalae</taxon>
        <taxon>rosids</taxon>
        <taxon>fabids</taxon>
        <taxon>Fabales</taxon>
        <taxon>Fabaceae</taxon>
        <taxon>Papilionoideae</taxon>
        <taxon>50 kb inversion clade</taxon>
        <taxon>NPAAA clade</taxon>
        <taxon>Hologalegina</taxon>
        <taxon>IRL clade</taxon>
        <taxon>Trifolieae</taxon>
        <taxon>Trifolium</taxon>
    </lineage>
</organism>
<comment type="caution">
    <text evidence="2">The sequence shown here is derived from an EMBL/GenBank/DDBJ whole genome shotgun (WGS) entry which is preliminary data.</text>
</comment>
<dbReference type="PANTHER" id="PTHR11006:SF4">
    <property type="entry name" value="PROTEIN ARGININE N-METHYLTRANSFERASE 7"/>
    <property type="match status" value="1"/>
</dbReference>
<dbReference type="GO" id="GO:0042054">
    <property type="term" value="F:histone methyltransferase activity"/>
    <property type="evidence" value="ECO:0007669"/>
    <property type="project" value="TreeGrafter"/>
</dbReference>
<proteinExistence type="predicted"/>
<dbReference type="PANTHER" id="PTHR11006">
    <property type="entry name" value="PROTEIN ARGININE N-METHYLTRANSFERASE"/>
    <property type="match status" value="1"/>
</dbReference>
<dbReference type="GO" id="GO:0032259">
    <property type="term" value="P:methylation"/>
    <property type="evidence" value="ECO:0007669"/>
    <property type="project" value="UniProtKB-KW"/>
</dbReference>
<dbReference type="Proteomes" id="UP000265520">
    <property type="component" value="Unassembled WGS sequence"/>
</dbReference>
<evidence type="ECO:0000256" key="1">
    <source>
        <dbReference type="ARBA" id="ARBA00022691"/>
    </source>
</evidence>
<dbReference type="SUPFAM" id="SSF53335">
    <property type="entry name" value="S-adenosyl-L-methionine-dependent methyltransferases"/>
    <property type="match status" value="1"/>
</dbReference>
<protein>
    <submittedName>
        <fullName evidence="2">Protein arginine N-methyltransferase 1.6-like</fullName>
    </submittedName>
</protein>